<feature type="compositionally biased region" description="Low complexity" evidence="1">
    <location>
        <begin position="60"/>
        <end position="69"/>
    </location>
</feature>
<evidence type="ECO:0000259" key="2">
    <source>
        <dbReference type="PROSITE" id="PS50994"/>
    </source>
</evidence>
<feature type="compositionally biased region" description="Polar residues" evidence="1">
    <location>
        <begin position="881"/>
        <end position="897"/>
    </location>
</feature>
<organism evidence="3 4">
    <name type="scientific">Symbiodinium microadriaticum</name>
    <name type="common">Dinoflagellate</name>
    <name type="synonym">Zooxanthella microadriatica</name>
    <dbReference type="NCBI Taxonomy" id="2951"/>
    <lineage>
        <taxon>Eukaryota</taxon>
        <taxon>Sar</taxon>
        <taxon>Alveolata</taxon>
        <taxon>Dinophyceae</taxon>
        <taxon>Suessiales</taxon>
        <taxon>Symbiodiniaceae</taxon>
        <taxon>Symbiodinium</taxon>
    </lineage>
</organism>
<dbReference type="PROSITE" id="PS50994">
    <property type="entry name" value="INTEGRASE"/>
    <property type="match status" value="1"/>
</dbReference>
<feature type="region of interest" description="Disordered" evidence="1">
    <location>
        <begin position="1"/>
        <end position="206"/>
    </location>
</feature>
<feature type="compositionally biased region" description="Acidic residues" evidence="1">
    <location>
        <begin position="436"/>
        <end position="451"/>
    </location>
</feature>
<feature type="compositionally biased region" description="Basic and acidic residues" evidence="1">
    <location>
        <begin position="100"/>
        <end position="115"/>
    </location>
</feature>
<evidence type="ECO:0000313" key="4">
    <source>
        <dbReference type="Proteomes" id="UP000186817"/>
    </source>
</evidence>
<evidence type="ECO:0000313" key="3">
    <source>
        <dbReference type="EMBL" id="OLP82117.1"/>
    </source>
</evidence>
<feature type="region of interest" description="Disordered" evidence="1">
    <location>
        <begin position="475"/>
        <end position="507"/>
    </location>
</feature>
<dbReference type="GO" id="GO:0003676">
    <property type="term" value="F:nucleic acid binding"/>
    <property type="evidence" value="ECO:0007669"/>
    <property type="project" value="InterPro"/>
</dbReference>
<dbReference type="OrthoDB" id="413361at2759"/>
<protein>
    <submittedName>
        <fullName evidence="3">Copia protein</fullName>
    </submittedName>
</protein>
<name>A0A1Q9CGY7_SYMMI</name>
<feature type="region of interest" description="Disordered" evidence="1">
    <location>
        <begin position="420"/>
        <end position="451"/>
    </location>
</feature>
<feature type="domain" description="Integrase catalytic" evidence="2">
    <location>
        <begin position="1520"/>
        <end position="1684"/>
    </location>
</feature>
<dbReference type="Proteomes" id="UP000186817">
    <property type="component" value="Unassembled WGS sequence"/>
</dbReference>
<dbReference type="InterPro" id="IPR001584">
    <property type="entry name" value="Integrase_cat-core"/>
</dbReference>
<reference evidence="3 4" key="1">
    <citation type="submission" date="2016-02" db="EMBL/GenBank/DDBJ databases">
        <title>Genome analysis of coral dinoflagellate symbionts highlights evolutionary adaptations to a symbiotic lifestyle.</title>
        <authorList>
            <person name="Aranda M."/>
            <person name="Li Y."/>
            <person name="Liew Y.J."/>
            <person name="Baumgarten S."/>
            <person name="Simakov O."/>
            <person name="Wilson M."/>
            <person name="Piel J."/>
            <person name="Ashoor H."/>
            <person name="Bougouffa S."/>
            <person name="Bajic V.B."/>
            <person name="Ryu T."/>
            <person name="Ravasi T."/>
            <person name="Bayer T."/>
            <person name="Micklem G."/>
            <person name="Kim H."/>
            <person name="Bhak J."/>
            <person name="Lajeunesse T.C."/>
            <person name="Voolstra C.R."/>
        </authorList>
    </citation>
    <scope>NUCLEOTIDE SEQUENCE [LARGE SCALE GENOMIC DNA]</scope>
    <source>
        <strain evidence="3 4">CCMP2467</strain>
    </source>
</reference>
<evidence type="ECO:0000256" key="1">
    <source>
        <dbReference type="SAM" id="MobiDB-lite"/>
    </source>
</evidence>
<dbReference type="Gene3D" id="3.30.420.10">
    <property type="entry name" value="Ribonuclease H-like superfamily/Ribonuclease H"/>
    <property type="match status" value="1"/>
</dbReference>
<feature type="compositionally biased region" description="Basic and acidic residues" evidence="1">
    <location>
        <begin position="153"/>
        <end position="195"/>
    </location>
</feature>
<dbReference type="SUPFAM" id="SSF53098">
    <property type="entry name" value="Ribonuclease H-like"/>
    <property type="match status" value="1"/>
</dbReference>
<feature type="region of interest" description="Disordered" evidence="1">
    <location>
        <begin position="873"/>
        <end position="925"/>
    </location>
</feature>
<comment type="caution">
    <text evidence="3">The sequence shown here is derived from an EMBL/GenBank/DDBJ whole genome shotgun (WGS) entry which is preliminary data.</text>
</comment>
<dbReference type="InterPro" id="IPR012337">
    <property type="entry name" value="RNaseH-like_sf"/>
</dbReference>
<dbReference type="EMBL" id="LSRX01001223">
    <property type="protein sequence ID" value="OLP82117.1"/>
    <property type="molecule type" value="Genomic_DNA"/>
</dbReference>
<gene>
    <name evidence="3" type="primary">GIP</name>
    <name evidence="3" type="ORF">AK812_SmicGene37257</name>
</gene>
<dbReference type="InterPro" id="IPR036397">
    <property type="entry name" value="RNaseH_sf"/>
</dbReference>
<keyword evidence="4" id="KW-1185">Reference proteome</keyword>
<accession>A0A1Q9CGY7</accession>
<proteinExistence type="predicted"/>
<sequence length="2564" mass="287745">MSGPTVHGSRLPHSDPSAVDGPPPGFDVDDAHPVAPEVPPEPTFGKNTARPCVGRGDNDGSSSSQQGQSAPDSTQREWSDHGYGQWDVHREQPWGNSWETGDKRAEWTDWNRRSSWDTAASTTIDGGDTSVRKQRGNQDPWRDGNDPWSGNKTRAEWKERGDWQDHRQEDGRQDPWRDPWADGRADQERERDYPDRQQAAWSNGGAKQGTAWNGWSFFDNGGFKAQGGNQALVPGGGRASEKLAVPSFSGEDGEDVGGSARSYLRQVEAWRRMTLLPATQQGLVLYQNLTGKAWIAAEELSVDRLASSDGVEYFVQWLNARFLDLEVARIGRAFSEFFRKLRRKPSQSIREYNTEYDRLHARLREVGCSLPQECAAWLYVDRLQLDEPQELNLLASVGNQYHLGKLQQAAVLHDRGHRKPWEARGRKPHTAHLTEAGDDGPGADEDEELEDFDGDGIPEEVAIAYATYQSAKDKYKEQSRARGYQGDRAAGGGRDRGGQMPSSSREEKVKLMKAKSYCMSCGKKGHWHKDPECPNRGGPKEVDMCHHVPAEVYALKHEGKTLLGITDTACAKSVAGTVWLQQYTEHTEQFQGKPQLVRESEAFKFGTGRIHHSAFHVLVRFKLGDKVVEMKTSIINGDIPLLLSKSALAQLGMVYDLAQNSADFTKVGLREFPLVTTSSGHPAIPIAPARCDDDCAKLVIQDGGVSESRVYMAFAVSEVQLLSEANRLGLVVHRTWSCEELKAVIQEHRMNDATSNAGHQMRSVTNLTLPELKVKATELGVQFPSNITKGNLLRLVRDHVGTPANELMKIGKYKGWEFQEIPKEYGMWAAREVRMNGNPHVELVRYAKWWEEDHYQKHYGHLEPSIEKNAAVPYNEDPPWATSSQPSEASAWTSEWKMTSLPGKHDDYPIPPKTTKRGASSSGYEAQMDAEIDKDTLEEIQKLEARLAVLKDKAKVGNTPTRNVIGGIMETLDLNYDDLLEGCCGKDEDAATNDVFLSDYDLERAKDNKYYNYECTHRPGDARDVFVEAIAKCDYSNATLLRLLNSTQLQQVKTQRDDVFGAKHAKVTYHTYGLYTHGGVLGVTNKTRENSGMVRYLNEFARRRLGEHAIWSSITVARDAKTEVHHDYNNLRGSKNYTFSIGQEAGGEVWVEDRGVSEDNIDADVKWRRIGSGQWVPGKNHNTNGRFYEFDPFLKHGTEPWRGSRWCLTYHTTRGIIKAKRHTKDFLRNCGFPLPRGGIGAEEGVSQPDRRPRRSIRKEIYNNAAKISVMLASLVCAAGSYMSDHVFPEVIKSPLVMFEIGGTEATEEAANLDKDVMEPMSWEDYRTPEGKEAAHHIVNGGYPRELRVHLRGKGDQPNDALTELVGNQLHSGGAVVIDGSVKDTLLIHDGFVAIRENFQQHWSGDDEDFFLVLFKNKDDNIGLQCHDRVHQVCAVTCEGQQRGSSDGPVMGAGGITFGEGTPNTIATALRRLHQNLGHPRGEDLLRHLRLAGCDTTVLKAARSMRCQVCDACAGPKVARPSTIPSMCDWNDTLGVDIFYAHDINDEKHAFLSVVDFGTTYHLAAKVDGTSADILERKFNELWILPFGPPKTIVLDLEGGPQVALGRLCDWHNITVWSVATQSHWQAGMVERQQAWWKSVWDRVIYQKSIAADEVDITAPIINGAKNELRRRCGYSPSQWVFGKAPRVAEELRDPDNGEKFVWDATEDSKFQRQAAIRASARVAFHQSQTDSRLRKALLQRTRVASRPFEVGESVHFWFKPKNRRRGEWAGPAVIVGKEGGNFWLSKSGRCRLTSPEHMRPTTPEEVGELLSMKGTQKEVEKLLDFDPDDQEVFEEPEDMDLDLEEYAPTDYEPEDDTEMPVLDPYEEIAEKILPAPTRRLKRKTAPADSEHAEHEALMLRSDLTRRGVEKRKEKELKWSEIPEEVHQKFRDAEKTQWDEHLAYDALQPLSLADSDRIRATVPAERILRCRWAYKDKNYARRREGEEVPWKCKSRLVIAGHTDPDLGTEQLTTDAPTLSRSGLSCMLQIVANGRSAPDPWTVAAGDIRCAFLTGSYLTRELYLHQPRTGFPGMHPGELVKIKKNVFGLATSPHEWWNDLRGGIFSIEIDIPHTGPEVKYKFEQCALDPCVFTLRKWKDGVFCEEPIAYIGCHVDDILIGAPQSLQKAMQKALSGTFPIDEWEENEFEFLGSKIRVSDYEVELSQEKYATTRLFQLDLPLNAKDEELASPELVSDNRSLIGALSWMSSTSRPDLTCSVSMAQQLQKSPTHGDIKFTNQTAHKAIQFKQRGLKYKSIPPDRMMIVIYHDAAWANVLEADPDEDYYVLTHEDNLAGLQREGPYALTGVDRKAKKGNSKVASQLGILVTFMDRGALSGEAGDFSIADWRSQAGQRVCRSTFGAETQACAEGLETGQYIRSMYESMLAGKLVSVEAARMPILCLSDCRSLYDHLNKQGVPRVPTDKRLAVDLAALRQGLRSEMWSDELPIGWLPGSAQRADVLTKPQNPTDWWETADQKVLLPLALGQRGGLVCDRQTTQRTSVKLERTSGIRVGSLFPFEYERIGSHQG</sequence>
<dbReference type="GO" id="GO:0015074">
    <property type="term" value="P:DNA integration"/>
    <property type="evidence" value="ECO:0007669"/>
    <property type="project" value="InterPro"/>
</dbReference>